<dbReference type="AlphaFoldDB" id="A0A0G4G1Z2"/>
<protein>
    <recommendedName>
        <fullName evidence="1">BPL/LPL catalytic domain-containing protein</fullName>
    </recommendedName>
</protein>
<dbReference type="InterPro" id="IPR004143">
    <property type="entry name" value="BPL_LPL_catalytic"/>
</dbReference>
<dbReference type="EMBL" id="CDMY01000550">
    <property type="protein sequence ID" value="CEM22066.1"/>
    <property type="molecule type" value="Genomic_DNA"/>
</dbReference>
<evidence type="ECO:0000259" key="1">
    <source>
        <dbReference type="PROSITE" id="PS51733"/>
    </source>
</evidence>
<dbReference type="InterPro" id="IPR045864">
    <property type="entry name" value="aa-tRNA-synth_II/BPL/LPL"/>
</dbReference>
<dbReference type="STRING" id="1169540.A0A0G4G1Z2"/>
<keyword evidence="3" id="KW-1185">Reference proteome</keyword>
<evidence type="ECO:0000313" key="3">
    <source>
        <dbReference type="Proteomes" id="UP000041254"/>
    </source>
</evidence>
<dbReference type="OrthoDB" id="201621at2759"/>
<dbReference type="CDD" id="cd16443">
    <property type="entry name" value="LplA"/>
    <property type="match status" value="1"/>
</dbReference>
<accession>A0A0G4G1Z2</accession>
<dbReference type="Pfam" id="PF21948">
    <property type="entry name" value="LplA-B_cat"/>
    <property type="match status" value="1"/>
</dbReference>
<dbReference type="InterPro" id="IPR053264">
    <property type="entry name" value="Lipoate-ligase_2_inactive"/>
</dbReference>
<dbReference type="PANTHER" id="PTHR43506:SF1">
    <property type="entry name" value="BPL_LPL CATALYTIC DOMAIN-CONTAINING PROTEIN"/>
    <property type="match status" value="1"/>
</dbReference>
<evidence type="ECO:0000313" key="2">
    <source>
        <dbReference type="EMBL" id="CEM22066.1"/>
    </source>
</evidence>
<dbReference type="Gene3D" id="3.30.930.10">
    <property type="entry name" value="Bira Bifunctional Protein, Domain 2"/>
    <property type="match status" value="1"/>
</dbReference>
<gene>
    <name evidence="2" type="ORF">Vbra_9610</name>
</gene>
<reference evidence="2 3" key="1">
    <citation type="submission" date="2014-11" db="EMBL/GenBank/DDBJ databases">
        <authorList>
            <person name="Zhu J."/>
            <person name="Qi W."/>
            <person name="Song R."/>
        </authorList>
    </citation>
    <scope>NUCLEOTIDE SEQUENCE [LARGE SCALE GENOMIC DNA]</scope>
</reference>
<proteinExistence type="predicted"/>
<name>A0A0G4G1Z2_VITBC</name>
<sequence>MAEGLRADPRLCTLSKALIYAKNMLLLEEALYRTTPPQAAWVLLNWGAGWAAKPTVVLGISGKPQQLVHVDNATEDGIPLVRRYSGGGTVLVDENVLLCSMILPKSFTGVEPFPRPVMRWTGRLYEGVFGAPSGFGVAENDYVVRMADGSMRKVAGNAQSFTKDRFVHHTSFLWKVDDGRMGRYLTLPQRQPQYRANRTHSDFLTGISTAFPDTFSSPQALLHATQEVITEEALRKGFQVAEVALSASSKELSHFDGLIAQLCYDKPKLRSTFFVDGTGAPLPEEANGRYERLLYDAFRSAECRAFLDGQGRSDLGLVV</sequence>
<dbReference type="Proteomes" id="UP000041254">
    <property type="component" value="Unassembled WGS sequence"/>
</dbReference>
<dbReference type="VEuPathDB" id="CryptoDB:Vbra_9610"/>
<dbReference type="PhylomeDB" id="A0A0G4G1Z2"/>
<feature type="domain" description="BPL/LPL catalytic" evidence="1">
    <location>
        <begin position="37"/>
        <end position="219"/>
    </location>
</feature>
<dbReference type="FunCoup" id="A0A0G4G1Z2">
    <property type="interactions" value="59"/>
</dbReference>
<dbReference type="PROSITE" id="PS51733">
    <property type="entry name" value="BPL_LPL_CATALYTIC"/>
    <property type="match status" value="1"/>
</dbReference>
<dbReference type="SUPFAM" id="SSF55681">
    <property type="entry name" value="Class II aaRS and biotin synthetases"/>
    <property type="match status" value="1"/>
</dbReference>
<dbReference type="InParanoid" id="A0A0G4G1Z2"/>
<dbReference type="PANTHER" id="PTHR43506">
    <property type="entry name" value="BIOTIN/LIPOATE A/B PROTEIN LIGASE FAMILY"/>
    <property type="match status" value="1"/>
</dbReference>
<organism evidence="2 3">
    <name type="scientific">Vitrella brassicaformis (strain CCMP3155)</name>
    <dbReference type="NCBI Taxonomy" id="1169540"/>
    <lineage>
        <taxon>Eukaryota</taxon>
        <taxon>Sar</taxon>
        <taxon>Alveolata</taxon>
        <taxon>Colpodellida</taxon>
        <taxon>Vitrellaceae</taxon>
        <taxon>Vitrella</taxon>
    </lineage>
</organism>